<dbReference type="Pfam" id="PF22586">
    <property type="entry name" value="ANCHR-like_BBOX"/>
    <property type="match status" value="1"/>
</dbReference>
<evidence type="ECO:0000259" key="5">
    <source>
        <dbReference type="PROSITE" id="PS50089"/>
    </source>
</evidence>
<keyword evidence="3" id="KW-0862">Zinc</keyword>
<keyword evidence="2 4" id="KW-0863">Zinc-finger</keyword>
<dbReference type="SUPFAM" id="SSF57845">
    <property type="entry name" value="B-box zinc-binding domain"/>
    <property type="match status" value="1"/>
</dbReference>
<dbReference type="PROSITE" id="PS50119">
    <property type="entry name" value="ZF_BBOX"/>
    <property type="match status" value="2"/>
</dbReference>
<dbReference type="Gene3D" id="3.30.160.60">
    <property type="entry name" value="Classic Zinc Finger"/>
    <property type="match status" value="1"/>
</dbReference>
<dbReference type="RefSeq" id="XP_022104072.1">
    <property type="nucleotide sequence ID" value="XM_022248380.1"/>
</dbReference>
<accession>A0A8B7ZGF1</accession>
<dbReference type="InterPro" id="IPR001841">
    <property type="entry name" value="Znf_RING"/>
</dbReference>
<keyword evidence="1" id="KW-0479">Metal-binding</keyword>
<dbReference type="OrthoDB" id="10250935at2759"/>
<dbReference type="InterPro" id="IPR000315">
    <property type="entry name" value="Znf_B-box"/>
</dbReference>
<dbReference type="PANTHER" id="PTHR25462">
    <property type="entry name" value="BONUS, ISOFORM C-RELATED"/>
    <property type="match status" value="1"/>
</dbReference>
<keyword evidence="7" id="KW-1185">Reference proteome</keyword>
<dbReference type="OMA" id="CEVCEDE"/>
<dbReference type="Pfam" id="PF00643">
    <property type="entry name" value="zf-B_box"/>
    <property type="match status" value="1"/>
</dbReference>
<feature type="domain" description="B box-type" evidence="6">
    <location>
        <begin position="163"/>
        <end position="206"/>
    </location>
</feature>
<dbReference type="InterPro" id="IPR011042">
    <property type="entry name" value="6-blade_b-propeller_TolB-like"/>
</dbReference>
<evidence type="ECO:0000259" key="6">
    <source>
        <dbReference type="PROSITE" id="PS50119"/>
    </source>
</evidence>
<evidence type="ECO:0000256" key="3">
    <source>
        <dbReference type="ARBA" id="ARBA00022833"/>
    </source>
</evidence>
<sequence length="651" mass="72961">MAEVTTEDVLHKISQDHLECTICFQRFNRPKFLNCLHTFCCECLENYKRSQHSQSPTIPCPLCRKETAVPSNGVSGLSDNFSMAALVEEFTHQESLVRRQKSRIVCEVCEEDEAVSRCTDCKEYLCGECQRAHQRAVKTKKHDIATLEDLRSGKAIFKSKMRDEIPKCKKHTSQDVCFFCSTCKVLICAVCTALDHSKPLHAYEDIDAAEASLREEAKLLQSKAKDSRQKFLVAKDFVDTASERLELMLADTSADITQRADEEVARIRLKEASLKEEVAAIGKEKAKLLKNAQESYCENLKWTQGTLEMAKTVLDQSSCFELLELKENLLCNLNDITELKIPCPKDSLSPFIEFKPTQIKKVSLGRILLKEKWSLKAHFDGKVDTGKTKGGFKMAASVATFTNSNIVVADFEDYKLHFFTPQGQHKSEFDGSRDKCDGQLHNPYDLAVTPDNKLVVIDKPNVKVFDATNTNNIKYLFSFTPSPFNFLANKAWSDLSCIAVDEKNHIAVGDKGRQIISLHEIDGSLTSEVEAELLDRRLAISNKGQLIYSNYQQAKLVSLDFDGREVFSLDTVVEGKQMKPAGMCCDHHGDIFIILHASDEHGTGQIHHYSASGVYMGCIATGLWNPLGLARTLAGELAVADMLSVKIYHKE</sequence>
<dbReference type="InterPro" id="IPR018957">
    <property type="entry name" value="Znf_C3HC4_RING-type"/>
</dbReference>
<dbReference type="InterPro" id="IPR017907">
    <property type="entry name" value="Znf_RING_CS"/>
</dbReference>
<feature type="domain" description="RING-type" evidence="5">
    <location>
        <begin position="20"/>
        <end position="64"/>
    </location>
</feature>
<dbReference type="SMART" id="SM00336">
    <property type="entry name" value="BBOX"/>
    <property type="match status" value="2"/>
</dbReference>
<protein>
    <submittedName>
        <fullName evidence="8">Tripartite motif-containing protein 3-like</fullName>
    </submittedName>
</protein>
<dbReference type="CDD" id="cd19804">
    <property type="entry name" value="Bbox1_TRIM19_C-V"/>
    <property type="match status" value="1"/>
</dbReference>
<dbReference type="PROSITE" id="PS00518">
    <property type="entry name" value="ZF_RING_1"/>
    <property type="match status" value="1"/>
</dbReference>
<feature type="domain" description="B box-type" evidence="6">
    <location>
        <begin position="101"/>
        <end position="147"/>
    </location>
</feature>
<proteinExistence type="predicted"/>
<evidence type="ECO:0000313" key="8">
    <source>
        <dbReference type="RefSeq" id="XP_022104072.1"/>
    </source>
</evidence>
<dbReference type="SUPFAM" id="SSF57850">
    <property type="entry name" value="RING/U-box"/>
    <property type="match status" value="1"/>
</dbReference>
<dbReference type="Gene3D" id="3.30.40.10">
    <property type="entry name" value="Zinc/RING finger domain, C3HC4 (zinc finger)"/>
    <property type="match status" value="1"/>
</dbReference>
<dbReference type="KEGG" id="aplc:110986485"/>
<dbReference type="InterPro" id="IPR013083">
    <property type="entry name" value="Znf_RING/FYVE/PHD"/>
</dbReference>
<dbReference type="InterPro" id="IPR047153">
    <property type="entry name" value="TRIM45/56/19-like"/>
</dbReference>
<reference evidence="8" key="1">
    <citation type="submission" date="2025-08" db="UniProtKB">
        <authorList>
            <consortium name="RefSeq"/>
        </authorList>
    </citation>
    <scope>IDENTIFICATION</scope>
</reference>
<evidence type="ECO:0000256" key="2">
    <source>
        <dbReference type="ARBA" id="ARBA00022771"/>
    </source>
</evidence>
<dbReference type="GO" id="GO:0008270">
    <property type="term" value="F:zinc ion binding"/>
    <property type="evidence" value="ECO:0007669"/>
    <property type="project" value="UniProtKB-KW"/>
</dbReference>
<dbReference type="SUPFAM" id="SSF101898">
    <property type="entry name" value="NHL repeat"/>
    <property type="match status" value="1"/>
</dbReference>
<dbReference type="Pfam" id="PF00097">
    <property type="entry name" value="zf-C3HC4"/>
    <property type="match status" value="1"/>
</dbReference>
<dbReference type="Gene3D" id="2.120.10.30">
    <property type="entry name" value="TolB, C-terminal domain"/>
    <property type="match status" value="1"/>
</dbReference>
<dbReference type="GeneID" id="110986485"/>
<dbReference type="PANTHER" id="PTHR25462:SF296">
    <property type="entry name" value="MEIOTIC P26, ISOFORM F"/>
    <property type="match status" value="1"/>
</dbReference>
<dbReference type="Proteomes" id="UP000694845">
    <property type="component" value="Unplaced"/>
</dbReference>
<dbReference type="SMART" id="SM00184">
    <property type="entry name" value="RING"/>
    <property type="match status" value="2"/>
</dbReference>
<gene>
    <name evidence="8" type="primary">LOC110986485</name>
</gene>
<name>A0A8B7ZGF1_ACAPL</name>
<dbReference type="AlphaFoldDB" id="A0A8B7ZGF1"/>
<evidence type="ECO:0000313" key="7">
    <source>
        <dbReference type="Proteomes" id="UP000694845"/>
    </source>
</evidence>
<evidence type="ECO:0000256" key="1">
    <source>
        <dbReference type="ARBA" id="ARBA00022723"/>
    </source>
</evidence>
<dbReference type="PROSITE" id="PS50089">
    <property type="entry name" value="ZF_RING_2"/>
    <property type="match status" value="1"/>
</dbReference>
<evidence type="ECO:0000256" key="4">
    <source>
        <dbReference type="PROSITE-ProRule" id="PRU00024"/>
    </source>
</evidence>
<organism evidence="7 8">
    <name type="scientific">Acanthaster planci</name>
    <name type="common">Crown-of-thorns starfish</name>
    <dbReference type="NCBI Taxonomy" id="133434"/>
    <lineage>
        <taxon>Eukaryota</taxon>
        <taxon>Metazoa</taxon>
        <taxon>Echinodermata</taxon>
        <taxon>Eleutherozoa</taxon>
        <taxon>Asterozoa</taxon>
        <taxon>Asteroidea</taxon>
        <taxon>Valvatacea</taxon>
        <taxon>Valvatida</taxon>
        <taxon>Acanthasteridae</taxon>
        <taxon>Acanthaster</taxon>
    </lineage>
</organism>